<dbReference type="Gene3D" id="3.30.420.10">
    <property type="entry name" value="Ribonuclease H-like superfamily/Ribonuclease H"/>
    <property type="match status" value="2"/>
</dbReference>
<dbReference type="InterPro" id="IPR000477">
    <property type="entry name" value="RT_dom"/>
</dbReference>
<dbReference type="InterPro" id="IPR043502">
    <property type="entry name" value="DNA/RNA_pol_sf"/>
</dbReference>
<organism evidence="2 3">
    <name type="scientific">Phytophthora lilii</name>
    <dbReference type="NCBI Taxonomy" id="2077276"/>
    <lineage>
        <taxon>Eukaryota</taxon>
        <taxon>Sar</taxon>
        <taxon>Stramenopiles</taxon>
        <taxon>Oomycota</taxon>
        <taxon>Peronosporomycetes</taxon>
        <taxon>Peronosporales</taxon>
        <taxon>Peronosporaceae</taxon>
        <taxon>Phytophthora</taxon>
    </lineage>
</organism>
<dbReference type="GO" id="GO:0015074">
    <property type="term" value="P:DNA integration"/>
    <property type="evidence" value="ECO:0007669"/>
    <property type="project" value="InterPro"/>
</dbReference>
<dbReference type="Proteomes" id="UP001165083">
    <property type="component" value="Unassembled WGS sequence"/>
</dbReference>
<feature type="domain" description="Integrase catalytic" evidence="1">
    <location>
        <begin position="387"/>
        <end position="472"/>
    </location>
</feature>
<dbReference type="InterPro" id="IPR001584">
    <property type="entry name" value="Integrase_cat-core"/>
</dbReference>
<dbReference type="Gene3D" id="3.30.70.270">
    <property type="match status" value="2"/>
</dbReference>
<proteinExistence type="predicted"/>
<dbReference type="InterPro" id="IPR050951">
    <property type="entry name" value="Retrovirus_Pol_polyprotein"/>
</dbReference>
<accession>A0A9W7CVP0</accession>
<dbReference type="InterPro" id="IPR012337">
    <property type="entry name" value="RNaseH-like_sf"/>
</dbReference>
<dbReference type="EMBL" id="BSXW01002012">
    <property type="protein sequence ID" value="GMF40415.1"/>
    <property type="molecule type" value="Genomic_DNA"/>
</dbReference>
<dbReference type="GO" id="GO:0003676">
    <property type="term" value="F:nucleic acid binding"/>
    <property type="evidence" value="ECO:0007669"/>
    <property type="project" value="InterPro"/>
</dbReference>
<dbReference type="OrthoDB" id="117343at2759"/>
<evidence type="ECO:0000313" key="3">
    <source>
        <dbReference type="Proteomes" id="UP001165083"/>
    </source>
</evidence>
<dbReference type="SUPFAM" id="SSF53098">
    <property type="entry name" value="Ribonuclease H-like"/>
    <property type="match status" value="1"/>
</dbReference>
<dbReference type="SUPFAM" id="SSF56672">
    <property type="entry name" value="DNA/RNA polymerases"/>
    <property type="match status" value="1"/>
</dbReference>
<dbReference type="PROSITE" id="PS50994">
    <property type="entry name" value="INTEGRASE"/>
    <property type="match status" value="1"/>
</dbReference>
<sequence>MLRRDKDIEAVFISNPHDSEKAERFKSQEWDALKDNPAYETLRKYADTVFHTELPNETPPKPVGWRIVHDYRLLNLATILPAIPMPRKEDTFNAMAGSYCGRPGTFNRLLQKVLRDLNDVMRIYFDDIYVYTKCEDVNKHIATLDRVLKRCDEQKLYIKLSKCQFCVDEILCLGDFVGRKGVRMDPDKVKIIAEWPIPNTKKQMESFLGTTVYVPRFCKDFAQLAGSLHECIKRKRSRDAIELDKNQPWFMWIPGETNIVADAMSRNPEFEHKAAQVSLKELLDSAQNREIVATMVENNMTVAQSAVKMSSWNKDLQGIVKKLKRGDKVPHYSLNKGVLYYQTREDETPRLYIPDDEDLKNRRTTMQSRQATQDITRPMSQQTKPPGLLQPLDIPQGISMDFVVSLPPSKDGYNAIMVIVDRLTKRAKFIATQTTDDAEDIAHVFMKSYAKDHGLPKPIVSDRDSKFTSKYLLGVVNPAQNDWDEFLHLAEFAYNRRLHATIGMSPFEADLGYIPYMPDDVSSYPEFKKLEKAAREFLLRQEVFLKVAQDRMSEAQERMKHYYDRNRLVQDFEIGDMCY</sequence>
<evidence type="ECO:0000313" key="2">
    <source>
        <dbReference type="EMBL" id="GMF40415.1"/>
    </source>
</evidence>
<dbReference type="Pfam" id="PF00078">
    <property type="entry name" value="RVT_1"/>
    <property type="match status" value="1"/>
</dbReference>
<dbReference type="InterPro" id="IPR036397">
    <property type="entry name" value="RNaseH_sf"/>
</dbReference>
<comment type="caution">
    <text evidence="2">The sequence shown here is derived from an EMBL/GenBank/DDBJ whole genome shotgun (WGS) entry which is preliminary data.</text>
</comment>
<reference evidence="2" key="1">
    <citation type="submission" date="2023-04" db="EMBL/GenBank/DDBJ databases">
        <title>Phytophthora lilii NBRC 32176.</title>
        <authorList>
            <person name="Ichikawa N."/>
            <person name="Sato H."/>
            <person name="Tonouchi N."/>
        </authorList>
    </citation>
    <scope>NUCLEOTIDE SEQUENCE</scope>
    <source>
        <strain evidence="2">NBRC 32176</strain>
    </source>
</reference>
<dbReference type="InterPro" id="IPR043128">
    <property type="entry name" value="Rev_trsase/Diguanyl_cyclase"/>
</dbReference>
<dbReference type="CDD" id="cd01647">
    <property type="entry name" value="RT_LTR"/>
    <property type="match status" value="1"/>
</dbReference>
<name>A0A9W7CVP0_9STRA</name>
<keyword evidence="3" id="KW-1185">Reference proteome</keyword>
<dbReference type="PANTHER" id="PTHR37984">
    <property type="entry name" value="PROTEIN CBG26694"/>
    <property type="match status" value="1"/>
</dbReference>
<gene>
    <name evidence="2" type="ORF">Plil01_001649500</name>
</gene>
<protein>
    <submittedName>
        <fullName evidence="2">Unnamed protein product</fullName>
    </submittedName>
</protein>
<dbReference type="PANTHER" id="PTHR37984:SF5">
    <property type="entry name" value="PROTEIN NYNRIN-LIKE"/>
    <property type="match status" value="1"/>
</dbReference>
<evidence type="ECO:0000259" key="1">
    <source>
        <dbReference type="PROSITE" id="PS50994"/>
    </source>
</evidence>
<dbReference type="AlphaFoldDB" id="A0A9W7CVP0"/>